<feature type="transmembrane region" description="Helical" evidence="1">
    <location>
        <begin position="51"/>
        <end position="73"/>
    </location>
</feature>
<dbReference type="OrthoDB" id="2213137at2759"/>
<proteinExistence type="predicted"/>
<dbReference type="EMBL" id="UYRT01004347">
    <property type="protein sequence ID" value="VDK36263.1"/>
    <property type="molecule type" value="Genomic_DNA"/>
</dbReference>
<reference evidence="4" key="1">
    <citation type="submission" date="2016-06" db="UniProtKB">
        <authorList>
            <consortium name="WormBaseParasite"/>
        </authorList>
    </citation>
    <scope>IDENTIFICATION</scope>
</reference>
<organism evidence="4">
    <name type="scientific">Gongylonema pulchrum</name>
    <dbReference type="NCBI Taxonomy" id="637853"/>
    <lineage>
        <taxon>Eukaryota</taxon>
        <taxon>Metazoa</taxon>
        <taxon>Ecdysozoa</taxon>
        <taxon>Nematoda</taxon>
        <taxon>Chromadorea</taxon>
        <taxon>Rhabditida</taxon>
        <taxon>Spirurina</taxon>
        <taxon>Spiruromorpha</taxon>
        <taxon>Spiruroidea</taxon>
        <taxon>Gongylonematidae</taxon>
        <taxon>Gongylonema</taxon>
    </lineage>
</organism>
<protein>
    <submittedName>
        <fullName evidence="4">MFS domain-containing protein</fullName>
    </submittedName>
</protein>
<dbReference type="PANTHER" id="PTHR11360:SF238">
    <property type="entry name" value="SD10469P"/>
    <property type="match status" value="1"/>
</dbReference>
<dbReference type="InterPro" id="IPR036259">
    <property type="entry name" value="MFS_trans_sf"/>
</dbReference>
<evidence type="ECO:0000256" key="1">
    <source>
        <dbReference type="SAM" id="Phobius"/>
    </source>
</evidence>
<dbReference type="InterPro" id="IPR050327">
    <property type="entry name" value="Proton-linked_MCT"/>
</dbReference>
<keyword evidence="1" id="KW-0812">Transmembrane</keyword>
<sequence>MWHVTCGYGWVVVFASFCANIIVDGIIFTTGEALVGIWEQDFRTTAMQASIAQSLLTGFYLLAGPLASAFANLFGCRLVTIGGALITFTGFILSSFVSSLPFLYITFGVIGGQFFSAF</sequence>
<dbReference type="WBParaSite" id="GPUH_0000276501-mRNA-1">
    <property type="protein sequence ID" value="GPUH_0000276501-mRNA-1"/>
    <property type="gene ID" value="GPUH_0000276501"/>
</dbReference>
<dbReference type="SUPFAM" id="SSF103473">
    <property type="entry name" value="MFS general substrate transporter"/>
    <property type="match status" value="1"/>
</dbReference>
<keyword evidence="1" id="KW-0472">Membrane</keyword>
<evidence type="ECO:0000313" key="2">
    <source>
        <dbReference type="EMBL" id="VDK36263.1"/>
    </source>
</evidence>
<dbReference type="PANTHER" id="PTHR11360">
    <property type="entry name" value="MONOCARBOXYLATE TRANSPORTER"/>
    <property type="match status" value="1"/>
</dbReference>
<gene>
    <name evidence="2" type="ORF">GPUH_LOCUS2760</name>
</gene>
<keyword evidence="1" id="KW-1133">Transmembrane helix</keyword>
<feature type="transmembrane region" description="Helical" evidence="1">
    <location>
        <begin position="7"/>
        <end position="31"/>
    </location>
</feature>
<dbReference type="Gene3D" id="1.20.1250.20">
    <property type="entry name" value="MFS general substrate transporter like domains"/>
    <property type="match status" value="1"/>
</dbReference>
<name>A0A183D219_9BILA</name>
<dbReference type="GO" id="GO:0008028">
    <property type="term" value="F:monocarboxylic acid transmembrane transporter activity"/>
    <property type="evidence" value="ECO:0007669"/>
    <property type="project" value="TreeGrafter"/>
</dbReference>
<feature type="transmembrane region" description="Helical" evidence="1">
    <location>
        <begin position="85"/>
        <end position="110"/>
    </location>
</feature>
<evidence type="ECO:0000313" key="3">
    <source>
        <dbReference type="Proteomes" id="UP000271098"/>
    </source>
</evidence>
<dbReference type="AlphaFoldDB" id="A0A183D219"/>
<dbReference type="Proteomes" id="UP000271098">
    <property type="component" value="Unassembled WGS sequence"/>
</dbReference>
<accession>A0A183D219</accession>
<reference evidence="2 3" key="2">
    <citation type="submission" date="2018-11" db="EMBL/GenBank/DDBJ databases">
        <authorList>
            <consortium name="Pathogen Informatics"/>
        </authorList>
    </citation>
    <scope>NUCLEOTIDE SEQUENCE [LARGE SCALE GENOMIC DNA]</scope>
</reference>
<keyword evidence="3" id="KW-1185">Reference proteome</keyword>
<evidence type="ECO:0000313" key="4">
    <source>
        <dbReference type="WBParaSite" id="GPUH_0000276501-mRNA-1"/>
    </source>
</evidence>